<proteinExistence type="inferred from homology"/>
<feature type="transmembrane region" description="Helical" evidence="6">
    <location>
        <begin position="165"/>
        <end position="182"/>
    </location>
</feature>
<keyword evidence="3 6" id="KW-1133">Transmembrane helix</keyword>
<comment type="similarity">
    <text evidence="5">Belongs to the ThrE exporter (TC 2.A.79) family.</text>
</comment>
<evidence type="ECO:0000256" key="1">
    <source>
        <dbReference type="ARBA" id="ARBA00004141"/>
    </source>
</evidence>
<evidence type="ECO:0000256" key="6">
    <source>
        <dbReference type="SAM" id="Phobius"/>
    </source>
</evidence>
<feature type="transmembrane region" description="Helical" evidence="6">
    <location>
        <begin position="338"/>
        <end position="357"/>
    </location>
</feature>
<keyword evidence="4 6" id="KW-0472">Membrane</keyword>
<name>A0ABU7UZ25_9GAMM</name>
<keyword evidence="10" id="KW-1185">Reference proteome</keyword>
<feature type="domain" description="Threonine/serine exporter-like N-terminal" evidence="7">
    <location>
        <begin position="29"/>
        <end position="272"/>
    </location>
</feature>
<dbReference type="PANTHER" id="PTHR31082">
    <property type="entry name" value="PHEROMONE-REGULATED MEMBRANE PROTEIN 10"/>
    <property type="match status" value="1"/>
</dbReference>
<keyword evidence="2 6" id="KW-0812">Transmembrane</keyword>
<comment type="caution">
    <text evidence="9">The sequence shown here is derived from an EMBL/GenBank/DDBJ whole genome shotgun (WGS) entry which is preliminary data.</text>
</comment>
<evidence type="ECO:0000259" key="7">
    <source>
        <dbReference type="Pfam" id="PF06738"/>
    </source>
</evidence>
<feature type="transmembrane region" description="Helical" evidence="6">
    <location>
        <begin position="290"/>
        <end position="308"/>
    </location>
</feature>
<reference evidence="9 10" key="1">
    <citation type="submission" date="2024-01" db="EMBL/GenBank/DDBJ databases">
        <title>Novel species of the genus Luteimonas isolated from rivers.</title>
        <authorList>
            <person name="Lu H."/>
        </authorList>
    </citation>
    <scope>NUCLEOTIDE SEQUENCE [LARGE SCALE GENOMIC DNA]</scope>
    <source>
        <strain evidence="9 10">FXH3W</strain>
    </source>
</reference>
<feature type="transmembrane region" description="Helical" evidence="6">
    <location>
        <begin position="369"/>
        <end position="389"/>
    </location>
</feature>
<dbReference type="InterPro" id="IPR010619">
    <property type="entry name" value="ThrE-like_N"/>
</dbReference>
<evidence type="ECO:0000256" key="4">
    <source>
        <dbReference type="ARBA" id="ARBA00023136"/>
    </source>
</evidence>
<gene>
    <name evidence="9" type="ORF">V3390_03450</name>
</gene>
<evidence type="ECO:0000259" key="8">
    <source>
        <dbReference type="Pfam" id="PF12821"/>
    </source>
</evidence>
<dbReference type="EMBL" id="JAZHBO010000001">
    <property type="protein sequence ID" value="MEF2155288.1"/>
    <property type="molecule type" value="Genomic_DNA"/>
</dbReference>
<dbReference type="Pfam" id="PF06738">
    <property type="entry name" value="ThrE"/>
    <property type="match status" value="1"/>
</dbReference>
<feature type="transmembrane region" description="Helical" evidence="6">
    <location>
        <begin position="252"/>
        <end position="278"/>
    </location>
</feature>
<evidence type="ECO:0000256" key="5">
    <source>
        <dbReference type="ARBA" id="ARBA00034125"/>
    </source>
</evidence>
<evidence type="ECO:0000256" key="2">
    <source>
        <dbReference type="ARBA" id="ARBA00022692"/>
    </source>
</evidence>
<comment type="subcellular location">
    <subcellularLocation>
        <location evidence="1">Membrane</location>
        <topology evidence="1">Multi-pass membrane protein</topology>
    </subcellularLocation>
</comment>
<sequence>MPFPAFAIPDSPAPARDLPQRFSFEERVRFITALAKQLHFSGATSQRLEMAIRNVAERFGVLCEPFVQPTGLILHFADPARPFGVGDITRVIRLPFVETNLGLMTEVDRIAEGVMDGSMTLPQGEEAMAALDRPPSMGRTIAKIASLTTLAGGIALLLRLPWYDVSVATLNGLIAGLIGWYAGSRPRLHDAVNALTAVICSLSVLSFATFVGPLNQNTVIVASLIALMPGMHLTNSISELCATHLAAGVQRFAGAVSIMLQLSVGVMIALYLFTALGLTPQVAPSRPQPLSMEMLGMLITAVSFAVIFKVRSRDYLLVIFACCLGYLIVRFGGEWLGAHAGLFLSAFVLTGIGNLYGRWFRRPGSLLRVPGVVMLVPGSASVKALLNVLQQNVDPGAPGGLLQISYVLMAIVAGMIFGNLAVPTRSTL</sequence>
<evidence type="ECO:0000256" key="3">
    <source>
        <dbReference type="ARBA" id="ARBA00022989"/>
    </source>
</evidence>
<protein>
    <submittedName>
        <fullName evidence="9">Threonine/serine exporter family protein</fullName>
    </submittedName>
</protein>
<evidence type="ECO:0000313" key="9">
    <source>
        <dbReference type="EMBL" id="MEF2155288.1"/>
    </source>
</evidence>
<dbReference type="RefSeq" id="WP_331703360.1">
    <property type="nucleotide sequence ID" value="NZ_JAZHBO010000001.1"/>
</dbReference>
<dbReference type="Pfam" id="PF12821">
    <property type="entry name" value="ThrE_2"/>
    <property type="match status" value="1"/>
</dbReference>
<dbReference type="PANTHER" id="PTHR31082:SF4">
    <property type="entry name" value="PHEROMONE-REGULATED MEMBRANE PROTEIN 10"/>
    <property type="match status" value="1"/>
</dbReference>
<dbReference type="InterPro" id="IPR024528">
    <property type="entry name" value="ThrE_2"/>
</dbReference>
<organism evidence="9 10">
    <name type="scientific">Aquilutibacter rugosus</name>
    <dbReference type="NCBI Taxonomy" id="3115820"/>
    <lineage>
        <taxon>Bacteria</taxon>
        <taxon>Pseudomonadati</taxon>
        <taxon>Pseudomonadota</taxon>
        <taxon>Gammaproteobacteria</taxon>
        <taxon>Lysobacterales</taxon>
        <taxon>Lysobacteraceae</taxon>
        <taxon>Aquilutibacter</taxon>
    </lineage>
</organism>
<feature type="transmembrane region" description="Helical" evidence="6">
    <location>
        <begin position="220"/>
        <end position="240"/>
    </location>
</feature>
<feature type="transmembrane region" description="Helical" evidence="6">
    <location>
        <begin position="315"/>
        <end position="332"/>
    </location>
</feature>
<dbReference type="InterPro" id="IPR051361">
    <property type="entry name" value="ThrE/Ser_Exporter"/>
</dbReference>
<dbReference type="Proteomes" id="UP001356170">
    <property type="component" value="Unassembled WGS sequence"/>
</dbReference>
<feature type="transmembrane region" description="Helical" evidence="6">
    <location>
        <begin position="194"/>
        <end position="214"/>
    </location>
</feature>
<feature type="domain" description="Threonine/Serine exporter ThrE" evidence="8">
    <location>
        <begin position="294"/>
        <end position="418"/>
    </location>
</feature>
<feature type="transmembrane region" description="Helical" evidence="6">
    <location>
        <begin position="401"/>
        <end position="422"/>
    </location>
</feature>
<accession>A0ABU7UZ25</accession>
<evidence type="ECO:0000313" key="10">
    <source>
        <dbReference type="Proteomes" id="UP001356170"/>
    </source>
</evidence>